<protein>
    <submittedName>
        <fullName evidence="1">Uncharacterized protein</fullName>
    </submittedName>
</protein>
<gene>
    <name evidence="1" type="ORF">AKJ29_07640</name>
</gene>
<name>A0A0P7ITJ1_9RHOB</name>
<reference evidence="1 2" key="1">
    <citation type="submission" date="2015-09" db="EMBL/GenBank/DDBJ databases">
        <title>Draft genome sequence of Aliiroseovarius crassostreae CV919-312TSm, the causative agent of Roseovarius Oyster Disease (formerly Juvenile Oyster Disease).</title>
        <authorList>
            <person name="Kessner L."/>
            <person name="Spinard E."/>
            <person name="Nelson D."/>
        </authorList>
    </citation>
    <scope>NUCLEOTIDE SEQUENCE [LARGE SCALE GENOMIC DNA]</scope>
    <source>
        <strain evidence="1 2">CV919-312</strain>
    </source>
</reference>
<evidence type="ECO:0000313" key="1">
    <source>
        <dbReference type="EMBL" id="KPN62136.1"/>
    </source>
</evidence>
<keyword evidence="2" id="KW-1185">Reference proteome</keyword>
<evidence type="ECO:0000313" key="2">
    <source>
        <dbReference type="Proteomes" id="UP000050471"/>
    </source>
</evidence>
<dbReference type="RefSeq" id="WP_055191536.1">
    <property type="nucleotide sequence ID" value="NZ_FPBS01000005.1"/>
</dbReference>
<organism evidence="1 2">
    <name type="scientific">Aliiroseovarius crassostreae</name>
    <dbReference type="NCBI Taxonomy" id="154981"/>
    <lineage>
        <taxon>Bacteria</taxon>
        <taxon>Pseudomonadati</taxon>
        <taxon>Pseudomonadota</taxon>
        <taxon>Alphaproteobacteria</taxon>
        <taxon>Rhodobacterales</taxon>
        <taxon>Paracoccaceae</taxon>
        <taxon>Aliiroseovarius</taxon>
    </lineage>
</organism>
<dbReference type="AlphaFoldDB" id="A0A0P7ITJ1"/>
<dbReference type="EMBL" id="LKBA01000019">
    <property type="protein sequence ID" value="KPN62136.1"/>
    <property type="molecule type" value="Genomic_DNA"/>
</dbReference>
<dbReference type="Proteomes" id="UP000050471">
    <property type="component" value="Unassembled WGS sequence"/>
</dbReference>
<comment type="caution">
    <text evidence="1">The sequence shown here is derived from an EMBL/GenBank/DDBJ whole genome shotgun (WGS) entry which is preliminary data.</text>
</comment>
<proteinExistence type="predicted"/>
<sequence>MAAIIALAACQSPMEITSEPVNAGFKTSAGQERLAHGTSIVEVRSYNLVDDKPVEFAGASCVVESDELFAKVITPAKLVVPSFKQRKALENRGAPSALIATCSANGKTAVAQTVANQKQASVATGAGLAGALITAAVTTAIASSTPWRYSAPLKATFVE</sequence>
<dbReference type="STRING" id="154981.AKJ29_07640"/>
<accession>A0A0P7ITJ1</accession>